<dbReference type="OrthoDB" id="432483at2759"/>
<dbReference type="SUPFAM" id="SSF56112">
    <property type="entry name" value="Protein kinase-like (PK-like)"/>
    <property type="match status" value="1"/>
</dbReference>
<keyword evidence="5" id="KW-0547">Nucleotide-binding</keyword>
<gene>
    <name evidence="12" type="ORF">SADUNF_Sadunf08G0016000</name>
</gene>
<dbReference type="InterPro" id="IPR011009">
    <property type="entry name" value="Kinase-like_dom_sf"/>
</dbReference>
<comment type="catalytic activity">
    <reaction evidence="9">
        <text>L-seryl-[protein] + ATP = O-phospho-L-seryl-[protein] + ADP + H(+)</text>
        <dbReference type="Rhea" id="RHEA:17989"/>
        <dbReference type="Rhea" id="RHEA-COMP:9863"/>
        <dbReference type="Rhea" id="RHEA-COMP:11604"/>
        <dbReference type="ChEBI" id="CHEBI:15378"/>
        <dbReference type="ChEBI" id="CHEBI:29999"/>
        <dbReference type="ChEBI" id="CHEBI:30616"/>
        <dbReference type="ChEBI" id="CHEBI:83421"/>
        <dbReference type="ChEBI" id="CHEBI:456216"/>
        <dbReference type="EC" id="2.7.11.1"/>
    </reaction>
</comment>
<feature type="region of interest" description="Disordered" evidence="10">
    <location>
        <begin position="61"/>
        <end position="82"/>
    </location>
</feature>
<dbReference type="InterPro" id="IPR008271">
    <property type="entry name" value="Ser/Thr_kinase_AS"/>
</dbReference>
<dbReference type="FunFam" id="1.10.510.10:FF:000020">
    <property type="entry name" value="serine/threonine-protein kinase D6PK-like"/>
    <property type="match status" value="1"/>
</dbReference>
<keyword evidence="3" id="KW-0723">Serine/threonine-protein kinase</keyword>
<evidence type="ECO:0000259" key="11">
    <source>
        <dbReference type="PROSITE" id="PS50011"/>
    </source>
</evidence>
<dbReference type="Gene3D" id="1.10.510.10">
    <property type="entry name" value="Transferase(Phosphotransferase) domain 1"/>
    <property type="match status" value="1"/>
</dbReference>
<evidence type="ECO:0000256" key="10">
    <source>
        <dbReference type="SAM" id="MobiDB-lite"/>
    </source>
</evidence>
<dbReference type="EC" id="2.7.11.1" evidence="2"/>
<comment type="catalytic activity">
    <reaction evidence="8">
        <text>L-threonyl-[protein] + ATP = O-phospho-L-threonyl-[protein] + ADP + H(+)</text>
        <dbReference type="Rhea" id="RHEA:46608"/>
        <dbReference type="Rhea" id="RHEA-COMP:11060"/>
        <dbReference type="Rhea" id="RHEA-COMP:11605"/>
        <dbReference type="ChEBI" id="CHEBI:15378"/>
        <dbReference type="ChEBI" id="CHEBI:30013"/>
        <dbReference type="ChEBI" id="CHEBI:30616"/>
        <dbReference type="ChEBI" id="CHEBI:61977"/>
        <dbReference type="ChEBI" id="CHEBI:456216"/>
        <dbReference type="EC" id="2.7.11.1"/>
    </reaction>
</comment>
<evidence type="ECO:0000256" key="4">
    <source>
        <dbReference type="ARBA" id="ARBA00022679"/>
    </source>
</evidence>
<keyword evidence="6" id="KW-0418">Kinase</keyword>
<protein>
    <recommendedName>
        <fullName evidence="2">non-specific serine/threonine protein kinase</fullName>
        <ecNumber evidence="2">2.7.11.1</ecNumber>
    </recommendedName>
</protein>
<dbReference type="EMBL" id="JADGMS010000008">
    <property type="protein sequence ID" value="KAF9676570.1"/>
    <property type="molecule type" value="Genomic_DNA"/>
</dbReference>
<evidence type="ECO:0000256" key="7">
    <source>
        <dbReference type="ARBA" id="ARBA00022840"/>
    </source>
</evidence>
<feature type="region of interest" description="Disordered" evidence="10">
    <location>
        <begin position="1"/>
        <end position="31"/>
    </location>
</feature>
<keyword evidence="7" id="KW-0067">ATP-binding</keyword>
<dbReference type="GO" id="GO:0005524">
    <property type="term" value="F:ATP binding"/>
    <property type="evidence" value="ECO:0007669"/>
    <property type="project" value="UniProtKB-KW"/>
</dbReference>
<dbReference type="AlphaFoldDB" id="A0A835JZ23"/>
<name>A0A835JZ23_9ROSI</name>
<evidence type="ECO:0000256" key="9">
    <source>
        <dbReference type="ARBA" id="ARBA00048679"/>
    </source>
</evidence>
<dbReference type="FunFam" id="1.10.510.10:FF:000294">
    <property type="entry name" value="Serine/threonine-protein kinase OXI1"/>
    <property type="match status" value="1"/>
</dbReference>
<comment type="similarity">
    <text evidence="1">Belongs to the protein kinase superfamily. AGC Ser/Thr protein kinase family.</text>
</comment>
<dbReference type="PROSITE" id="PS00108">
    <property type="entry name" value="PROTEIN_KINASE_ST"/>
    <property type="match status" value="1"/>
</dbReference>
<feature type="compositionally biased region" description="Pro residues" evidence="10">
    <location>
        <begin position="10"/>
        <end position="22"/>
    </location>
</feature>
<dbReference type="Gene3D" id="3.30.200.20">
    <property type="entry name" value="Phosphorylase Kinase, domain 1"/>
    <property type="match status" value="1"/>
</dbReference>
<evidence type="ECO:0000256" key="6">
    <source>
        <dbReference type="ARBA" id="ARBA00022777"/>
    </source>
</evidence>
<dbReference type="GO" id="GO:0004674">
    <property type="term" value="F:protein serine/threonine kinase activity"/>
    <property type="evidence" value="ECO:0007669"/>
    <property type="project" value="UniProtKB-KW"/>
</dbReference>
<evidence type="ECO:0000256" key="8">
    <source>
        <dbReference type="ARBA" id="ARBA00047899"/>
    </source>
</evidence>
<reference evidence="12 13" key="1">
    <citation type="submission" date="2020-10" db="EMBL/GenBank/DDBJ databases">
        <title>Plant Genome Project.</title>
        <authorList>
            <person name="Zhang R.-G."/>
        </authorList>
    </citation>
    <scope>NUCLEOTIDE SEQUENCE [LARGE SCALE GENOMIC DNA]</scope>
    <source>
        <strain evidence="12">FAFU-HL-1</strain>
        <tissue evidence="12">Leaf</tissue>
    </source>
</reference>
<organism evidence="12 13">
    <name type="scientific">Salix dunnii</name>
    <dbReference type="NCBI Taxonomy" id="1413687"/>
    <lineage>
        <taxon>Eukaryota</taxon>
        <taxon>Viridiplantae</taxon>
        <taxon>Streptophyta</taxon>
        <taxon>Embryophyta</taxon>
        <taxon>Tracheophyta</taxon>
        <taxon>Spermatophyta</taxon>
        <taxon>Magnoliopsida</taxon>
        <taxon>eudicotyledons</taxon>
        <taxon>Gunneridae</taxon>
        <taxon>Pentapetalae</taxon>
        <taxon>rosids</taxon>
        <taxon>fabids</taxon>
        <taxon>Malpighiales</taxon>
        <taxon>Salicaceae</taxon>
        <taxon>Saliceae</taxon>
        <taxon>Salix</taxon>
    </lineage>
</organism>
<accession>A0A835JZ23</accession>
<keyword evidence="4" id="KW-0808">Transferase</keyword>
<dbReference type="Pfam" id="PF07714">
    <property type="entry name" value="PK_Tyr_Ser-Thr"/>
    <property type="match status" value="1"/>
</dbReference>
<feature type="domain" description="Protein kinase" evidence="11">
    <location>
        <begin position="122"/>
        <end position="496"/>
    </location>
</feature>
<dbReference type="Proteomes" id="UP000657918">
    <property type="component" value="Chromosome 8"/>
</dbReference>
<evidence type="ECO:0000313" key="12">
    <source>
        <dbReference type="EMBL" id="KAF9676570.1"/>
    </source>
</evidence>
<dbReference type="PROSITE" id="PS50011">
    <property type="entry name" value="PROTEIN_KINASE_DOM"/>
    <property type="match status" value="1"/>
</dbReference>
<dbReference type="Pfam" id="PF00069">
    <property type="entry name" value="Pkinase"/>
    <property type="match status" value="1"/>
</dbReference>
<dbReference type="FunFam" id="3.30.200.20:FF:000510">
    <property type="entry name" value="serine/threonine-protein kinase D6PKL2"/>
    <property type="match status" value="1"/>
</dbReference>
<evidence type="ECO:0000313" key="13">
    <source>
        <dbReference type="Proteomes" id="UP000657918"/>
    </source>
</evidence>
<proteinExistence type="inferred from homology"/>
<dbReference type="InterPro" id="IPR000719">
    <property type="entry name" value="Prot_kinase_dom"/>
</dbReference>
<evidence type="ECO:0000256" key="3">
    <source>
        <dbReference type="ARBA" id="ARBA00022527"/>
    </source>
</evidence>
<keyword evidence="13" id="KW-1185">Reference proteome</keyword>
<sequence>MAQPHLAGPYFPPPFPLKPQLPPSKTQLSHPLPTTILSTTAMEPVVEDLTDDLDNLSLASTTTTAAETRHSTSSGSETTWTTSTSSLVSNSCKPHHPPQCDECWHAIQRDNHDNSPLTLADLRFVHKLGSGDIGSVYLVELKEGNGCLFAAKVMDKKETANRNKESRARIEREILEMLEHPFLPTLFATLDSPRWSCLLTEFCPGGDLHVLRQQQPDRRFEEAAVRYVHAYIHRIARIMHACIHTSIKRHVGLSLLIAKTADHGGRVNGFYASEVVAALEYLHMMGIVYRDLKPENVLVRSDGHIMLTDFDLSLKDDNSPSIAQIVSDRNQPISSPSASDYPSDTSQFATSSCILPNCIVPAVSCFHHRRKRKKKLNQRGTLEIVAEPIDVRSMSFVGTHEYLAPEIVSGEGHGNAVDWWTLGIFMFEMFYGVTPFKGMDHELTLANIVARALEFPKEPSIPVFAKDLITQLLIKDPVRRLGSTMGATAIKHHHFFDGINWALLRCRTPPYIPRPITSKNFVVAEPGNHSIEYY</sequence>
<dbReference type="SMART" id="SM00220">
    <property type="entry name" value="S_TKc"/>
    <property type="match status" value="1"/>
</dbReference>
<dbReference type="PANTHER" id="PTHR45637">
    <property type="entry name" value="FLIPPASE KINASE 1-RELATED"/>
    <property type="match status" value="1"/>
</dbReference>
<evidence type="ECO:0000256" key="1">
    <source>
        <dbReference type="ARBA" id="ARBA00009903"/>
    </source>
</evidence>
<comment type="caution">
    <text evidence="12">The sequence shown here is derived from an EMBL/GenBank/DDBJ whole genome shotgun (WGS) entry which is preliminary data.</text>
</comment>
<evidence type="ECO:0000256" key="5">
    <source>
        <dbReference type="ARBA" id="ARBA00022741"/>
    </source>
</evidence>
<dbReference type="InterPro" id="IPR001245">
    <property type="entry name" value="Ser-Thr/Tyr_kinase_cat_dom"/>
</dbReference>
<evidence type="ECO:0000256" key="2">
    <source>
        <dbReference type="ARBA" id="ARBA00012513"/>
    </source>
</evidence>